<dbReference type="SUPFAM" id="SSF103473">
    <property type="entry name" value="MFS general substrate transporter"/>
    <property type="match status" value="1"/>
</dbReference>
<dbReference type="PANTHER" id="PTHR23501">
    <property type="entry name" value="MAJOR FACILITATOR SUPERFAMILY"/>
    <property type="match status" value="1"/>
</dbReference>
<evidence type="ECO:0000256" key="3">
    <source>
        <dbReference type="ARBA" id="ARBA00022989"/>
    </source>
</evidence>
<feature type="transmembrane region" description="Helical" evidence="5">
    <location>
        <begin position="175"/>
        <end position="195"/>
    </location>
</feature>
<evidence type="ECO:0000313" key="7">
    <source>
        <dbReference type="Proteomes" id="UP000053095"/>
    </source>
</evidence>
<proteinExistence type="predicted"/>
<keyword evidence="7" id="KW-1185">Reference proteome</keyword>
<feature type="transmembrane region" description="Helical" evidence="5">
    <location>
        <begin position="285"/>
        <end position="303"/>
    </location>
</feature>
<feature type="transmembrane region" description="Helical" evidence="5">
    <location>
        <begin position="84"/>
        <end position="106"/>
    </location>
</feature>
<feature type="transmembrane region" description="Helical" evidence="5">
    <location>
        <begin position="42"/>
        <end position="64"/>
    </location>
</feature>
<feature type="transmembrane region" description="Helical" evidence="5">
    <location>
        <begin position="12"/>
        <end position="36"/>
    </location>
</feature>
<gene>
    <name evidence="6" type="ORF">TCE0_013r01156</name>
</gene>
<keyword evidence="2 5" id="KW-0812">Transmembrane</keyword>
<evidence type="ECO:0000256" key="5">
    <source>
        <dbReference type="SAM" id="Phobius"/>
    </source>
</evidence>
<sequence length="318" mass="33973">MTAQTKFKDKLPFLDLEGTFLFLPSMLCLLLALQWGGVKYPWGSASIIVLFAVFVVTIIGFILVQKYKGESASLPPRIFMNRNVYGGMIASFCLGGSIAVVLPLWLQVTKDASPSKSGAMLLPLVLSMAVTSLASGSLTDIVRYYTPFLIFASVMMSIGSGLLTTLRANTTTSAWIGYQIIFGIGAGSGIHQTMLAMQSSCQKSRDIAAGTAIMIFAKILGAAVAVGMAQSVFANKLVSGHQVAELRGVNVQVLLHTGATDIRKAISGDSLESVLRLYSHAIDQAFYVSVGLATVSVIGSLVMEWNRVQGRRGPLAFF</sequence>
<protein>
    <submittedName>
        <fullName evidence="6">Uncharacterized protein</fullName>
    </submittedName>
</protein>
<accession>A0A698XLQ5</accession>
<keyword evidence="3 5" id="KW-1133">Transmembrane helix</keyword>
<dbReference type="PANTHER" id="PTHR23501:SF199">
    <property type="entry name" value="MFS EFFLUX TRANSPORTER INPD-RELATED"/>
    <property type="match status" value="1"/>
</dbReference>
<reference evidence="7" key="1">
    <citation type="journal article" date="2015" name="Genome Announc.">
        <title>Draft genome sequence of Talaromyces cellulolyticus strain Y-94, a source of lignocellulosic biomass-degrading enzymes.</title>
        <authorList>
            <person name="Fujii T."/>
            <person name="Koike H."/>
            <person name="Sawayama S."/>
            <person name="Yano S."/>
            <person name="Inoue H."/>
        </authorList>
    </citation>
    <scope>NUCLEOTIDE SEQUENCE [LARGE SCALE GENOMIC DNA]</scope>
    <source>
        <strain evidence="7">Y-94</strain>
    </source>
</reference>
<name>A0A698XLQ5_TALPI</name>
<evidence type="ECO:0000256" key="4">
    <source>
        <dbReference type="ARBA" id="ARBA00023136"/>
    </source>
</evidence>
<dbReference type="GO" id="GO:0005886">
    <property type="term" value="C:plasma membrane"/>
    <property type="evidence" value="ECO:0007669"/>
    <property type="project" value="TreeGrafter"/>
</dbReference>
<evidence type="ECO:0000313" key="6">
    <source>
        <dbReference type="EMBL" id="GAM33910.1"/>
    </source>
</evidence>
<dbReference type="AlphaFoldDB" id="A0A698XLQ5"/>
<evidence type="ECO:0000256" key="1">
    <source>
        <dbReference type="ARBA" id="ARBA00004141"/>
    </source>
</evidence>
<dbReference type="EMBL" id="DF933809">
    <property type="protein sequence ID" value="GAM33910.1"/>
    <property type="molecule type" value="Genomic_DNA"/>
</dbReference>
<feature type="transmembrane region" description="Helical" evidence="5">
    <location>
        <begin position="118"/>
        <end position="138"/>
    </location>
</feature>
<organism evidence="6 7">
    <name type="scientific">Talaromyces pinophilus</name>
    <name type="common">Penicillium pinophilum</name>
    <dbReference type="NCBI Taxonomy" id="128442"/>
    <lineage>
        <taxon>Eukaryota</taxon>
        <taxon>Fungi</taxon>
        <taxon>Dikarya</taxon>
        <taxon>Ascomycota</taxon>
        <taxon>Pezizomycotina</taxon>
        <taxon>Eurotiomycetes</taxon>
        <taxon>Eurotiomycetidae</taxon>
        <taxon>Eurotiales</taxon>
        <taxon>Trichocomaceae</taxon>
        <taxon>Talaromyces</taxon>
        <taxon>Talaromyces sect. Talaromyces</taxon>
    </lineage>
</organism>
<feature type="transmembrane region" description="Helical" evidence="5">
    <location>
        <begin position="145"/>
        <end position="163"/>
    </location>
</feature>
<keyword evidence="4 5" id="KW-0472">Membrane</keyword>
<comment type="subcellular location">
    <subcellularLocation>
        <location evidence="1">Membrane</location>
        <topology evidence="1">Multi-pass membrane protein</topology>
    </subcellularLocation>
</comment>
<dbReference type="Gene3D" id="1.20.1250.20">
    <property type="entry name" value="MFS general substrate transporter like domains"/>
    <property type="match status" value="1"/>
</dbReference>
<dbReference type="Proteomes" id="UP000053095">
    <property type="component" value="Unassembled WGS sequence"/>
</dbReference>
<feature type="transmembrane region" description="Helical" evidence="5">
    <location>
        <begin position="207"/>
        <end position="229"/>
    </location>
</feature>
<dbReference type="FunFam" id="1.20.1250.20:FF:000196">
    <property type="entry name" value="MFS toxin efflux pump (AflT)"/>
    <property type="match status" value="1"/>
</dbReference>
<dbReference type="GO" id="GO:0022857">
    <property type="term" value="F:transmembrane transporter activity"/>
    <property type="evidence" value="ECO:0007669"/>
    <property type="project" value="TreeGrafter"/>
</dbReference>
<evidence type="ECO:0000256" key="2">
    <source>
        <dbReference type="ARBA" id="ARBA00022692"/>
    </source>
</evidence>
<dbReference type="InterPro" id="IPR036259">
    <property type="entry name" value="MFS_trans_sf"/>
</dbReference>